<evidence type="ECO:0000313" key="3">
    <source>
        <dbReference type="Proteomes" id="UP000585638"/>
    </source>
</evidence>
<dbReference type="EMBL" id="JACHIR010000002">
    <property type="protein sequence ID" value="MBB5896957.1"/>
    <property type="molecule type" value="Genomic_DNA"/>
</dbReference>
<dbReference type="Proteomes" id="UP000585638">
    <property type="component" value="Unassembled WGS sequence"/>
</dbReference>
<sequence length="67" mass="6673">MSTRRFPPIDAKPAGTGTGPAVGSDAIHIVPQDHQGAGGYGVICILTMLPPGPAVGLPTPAVNMSIP</sequence>
<proteinExistence type="predicted"/>
<comment type="caution">
    <text evidence="2">The sequence shown here is derived from an EMBL/GenBank/DDBJ whole genome shotgun (WGS) entry which is preliminary data.</text>
</comment>
<evidence type="ECO:0000313" key="2">
    <source>
        <dbReference type="EMBL" id="MBB5896957.1"/>
    </source>
</evidence>
<gene>
    <name evidence="2" type="ORF">BJ998_008216</name>
</gene>
<accession>A0A7W9KQN8</accession>
<reference evidence="2 3" key="1">
    <citation type="submission" date="2020-08" db="EMBL/GenBank/DDBJ databases">
        <title>Sequencing the genomes of 1000 actinobacteria strains.</title>
        <authorList>
            <person name="Klenk H.-P."/>
        </authorList>
    </citation>
    <scope>NUCLEOTIDE SEQUENCE [LARGE SCALE GENOMIC DNA]</scope>
    <source>
        <strain evidence="2 3">DSM 43851</strain>
    </source>
</reference>
<name>A0A7W9KQN8_9PSEU</name>
<organism evidence="2 3">
    <name type="scientific">Kutzneria kofuensis</name>
    <dbReference type="NCBI Taxonomy" id="103725"/>
    <lineage>
        <taxon>Bacteria</taxon>
        <taxon>Bacillati</taxon>
        <taxon>Actinomycetota</taxon>
        <taxon>Actinomycetes</taxon>
        <taxon>Pseudonocardiales</taxon>
        <taxon>Pseudonocardiaceae</taxon>
        <taxon>Kutzneria</taxon>
    </lineage>
</organism>
<dbReference type="RefSeq" id="WP_184869437.1">
    <property type="nucleotide sequence ID" value="NZ_BAAAWY010000095.1"/>
</dbReference>
<evidence type="ECO:0000256" key="1">
    <source>
        <dbReference type="SAM" id="MobiDB-lite"/>
    </source>
</evidence>
<feature type="region of interest" description="Disordered" evidence="1">
    <location>
        <begin position="1"/>
        <end position="25"/>
    </location>
</feature>
<protein>
    <submittedName>
        <fullName evidence="2">Uncharacterized protein</fullName>
    </submittedName>
</protein>
<dbReference type="AlphaFoldDB" id="A0A7W9KQN8"/>
<keyword evidence="3" id="KW-1185">Reference proteome</keyword>